<evidence type="ECO:0000313" key="2">
    <source>
        <dbReference type="EMBL" id="UYQ94905.1"/>
    </source>
</evidence>
<proteinExistence type="predicted"/>
<protein>
    <submittedName>
        <fullName evidence="2">Uncharacterized protein</fullName>
    </submittedName>
</protein>
<gene>
    <name evidence="2" type="ORF">MKQ68_07340</name>
</gene>
<keyword evidence="3" id="KW-1185">Reference proteome</keyword>
<dbReference type="Proteomes" id="UP001162741">
    <property type="component" value="Chromosome"/>
</dbReference>
<evidence type="ECO:0000256" key="1">
    <source>
        <dbReference type="SAM" id="SignalP"/>
    </source>
</evidence>
<keyword evidence="1" id="KW-0732">Signal</keyword>
<organism evidence="2 3">
    <name type="scientific">Chitinophaga horti</name>
    <dbReference type="NCBI Taxonomy" id="2920382"/>
    <lineage>
        <taxon>Bacteria</taxon>
        <taxon>Pseudomonadati</taxon>
        <taxon>Bacteroidota</taxon>
        <taxon>Chitinophagia</taxon>
        <taxon>Chitinophagales</taxon>
        <taxon>Chitinophagaceae</taxon>
        <taxon>Chitinophaga</taxon>
    </lineage>
</organism>
<feature type="signal peptide" evidence="1">
    <location>
        <begin position="1"/>
        <end position="20"/>
    </location>
</feature>
<accession>A0ABY6J5E7</accession>
<dbReference type="RefSeq" id="WP_264282723.1">
    <property type="nucleotide sequence ID" value="NZ_CP107006.1"/>
</dbReference>
<sequence>MKKLMLLIFLATGVSYTVSAQGRGHKRGHYKECRDDRRYSRRDDCNDRRYYRNERRDRVYYQAPCPPRGRVVVVNAPRPPLLPPPPPFPLPLPPRPHVSGHVVINAGF</sequence>
<name>A0ABY6J5E7_9BACT</name>
<evidence type="ECO:0000313" key="3">
    <source>
        <dbReference type="Proteomes" id="UP001162741"/>
    </source>
</evidence>
<reference evidence="2" key="1">
    <citation type="submission" date="2022-10" db="EMBL/GenBank/DDBJ databases">
        <title>Chitinophaga sp. nov., isolated from soil.</title>
        <authorList>
            <person name="Jeon C.O."/>
        </authorList>
    </citation>
    <scope>NUCLEOTIDE SEQUENCE</scope>
    <source>
        <strain evidence="2">R8</strain>
    </source>
</reference>
<dbReference type="EMBL" id="CP107006">
    <property type="protein sequence ID" value="UYQ94905.1"/>
    <property type="molecule type" value="Genomic_DNA"/>
</dbReference>
<feature type="chain" id="PRO_5045465421" evidence="1">
    <location>
        <begin position="21"/>
        <end position="108"/>
    </location>
</feature>